<dbReference type="HAMAP" id="MF_00267">
    <property type="entry name" value="MinC"/>
    <property type="match status" value="1"/>
</dbReference>
<feature type="domain" description="Septum site-determining protein MinC N-terminal" evidence="8">
    <location>
        <begin position="8"/>
        <end position="81"/>
    </location>
</feature>
<keyword evidence="4 6" id="KW-0131">Cell cycle</keyword>
<dbReference type="GO" id="GO:0000902">
    <property type="term" value="P:cell morphogenesis"/>
    <property type="evidence" value="ECO:0007669"/>
    <property type="project" value="InterPro"/>
</dbReference>
<comment type="caution">
    <text evidence="9">The sequence shown here is derived from an EMBL/GenBank/DDBJ whole genome shotgun (WGS) entry which is preliminary data.</text>
</comment>
<evidence type="ECO:0000313" key="13">
    <source>
        <dbReference type="Proteomes" id="UP000072605"/>
    </source>
</evidence>
<comment type="subunit">
    <text evidence="5 6">Interacts with MinD and FtsZ.</text>
</comment>
<protein>
    <recommendedName>
        <fullName evidence="6">Probable septum site-determining protein MinC</fullName>
    </recommendedName>
</protein>
<dbReference type="Proteomes" id="UP000053797">
    <property type="component" value="Unassembled WGS sequence"/>
</dbReference>
<evidence type="ECO:0000259" key="7">
    <source>
        <dbReference type="Pfam" id="PF03775"/>
    </source>
</evidence>
<evidence type="ECO:0000313" key="11">
    <source>
        <dbReference type="EMBL" id="MEI4461580.1"/>
    </source>
</evidence>
<dbReference type="Pfam" id="PF22642">
    <property type="entry name" value="MinC_N_1"/>
    <property type="match status" value="1"/>
</dbReference>
<comment type="similarity">
    <text evidence="1 6">Belongs to the MinC family.</text>
</comment>
<dbReference type="InterPro" id="IPR005526">
    <property type="entry name" value="Septum_form_inhib_MinC_C"/>
</dbReference>
<dbReference type="OrthoDB" id="9790810at2"/>
<evidence type="ECO:0000256" key="4">
    <source>
        <dbReference type="ARBA" id="ARBA00023306"/>
    </source>
</evidence>
<evidence type="ECO:0000256" key="2">
    <source>
        <dbReference type="ARBA" id="ARBA00022618"/>
    </source>
</evidence>
<keyword evidence="3 6" id="KW-0717">Septation</keyword>
<dbReference type="InterPro" id="IPR055219">
    <property type="entry name" value="MinC_N_1"/>
</dbReference>
<evidence type="ECO:0000259" key="8">
    <source>
        <dbReference type="Pfam" id="PF22642"/>
    </source>
</evidence>
<evidence type="ECO:0000256" key="3">
    <source>
        <dbReference type="ARBA" id="ARBA00023210"/>
    </source>
</evidence>
<dbReference type="GeneID" id="90837367"/>
<dbReference type="EMBL" id="JBAWKY010000001">
    <property type="protein sequence ID" value="MEI4461580.1"/>
    <property type="molecule type" value="Genomic_DNA"/>
</dbReference>
<keyword evidence="2 6" id="KW-0132">Cell division</keyword>
<reference evidence="11 14" key="3">
    <citation type="submission" date="2023-12" db="EMBL/GenBank/DDBJ databases">
        <authorList>
            <person name="Easwaran N."/>
            <person name="Lazarus H.P.S."/>
        </authorList>
    </citation>
    <scope>NUCLEOTIDE SEQUENCE [LARGE SCALE GENOMIC DNA]</scope>
    <source>
        <strain evidence="11 14">VIT-2023</strain>
    </source>
</reference>
<evidence type="ECO:0000256" key="1">
    <source>
        <dbReference type="ARBA" id="ARBA00006291"/>
    </source>
</evidence>
<evidence type="ECO:0000313" key="14">
    <source>
        <dbReference type="Proteomes" id="UP001387110"/>
    </source>
</evidence>
<dbReference type="EMBL" id="LDQV01000025">
    <property type="protein sequence ID" value="KTR26277.1"/>
    <property type="molecule type" value="Genomic_DNA"/>
</dbReference>
<dbReference type="Proteomes" id="UP001387110">
    <property type="component" value="Unassembled WGS sequence"/>
</dbReference>
<dbReference type="InterPro" id="IPR036145">
    <property type="entry name" value="MinC_C_sf"/>
</dbReference>
<dbReference type="InterPro" id="IPR016098">
    <property type="entry name" value="CAP/MinC_C"/>
</dbReference>
<dbReference type="PANTHER" id="PTHR34108:SF1">
    <property type="entry name" value="SEPTUM SITE-DETERMINING PROTEIN MINC"/>
    <property type="match status" value="1"/>
</dbReference>
<organism evidence="9 12">
    <name type="scientific">Exiguobacterium indicum</name>
    <dbReference type="NCBI Taxonomy" id="296995"/>
    <lineage>
        <taxon>Bacteria</taxon>
        <taxon>Bacillati</taxon>
        <taxon>Bacillota</taxon>
        <taxon>Bacilli</taxon>
        <taxon>Bacillales</taxon>
        <taxon>Bacillales Family XII. Incertae Sedis</taxon>
        <taxon>Exiguobacterium</taxon>
    </lineage>
</organism>
<reference evidence="9 12" key="1">
    <citation type="journal article" date="2015" name="Int. J. Syst. Evol. Microbiol.">
        <title>Exiguobacterium enclense sp. nov., isolated from sediment.</title>
        <authorList>
            <person name="Dastager S.G."/>
            <person name="Mawlankar R."/>
            <person name="Sonalkar V.V."/>
            <person name="Thorat M.N."/>
            <person name="Mual P."/>
            <person name="Verma A."/>
            <person name="Krishnamurthi S."/>
            <person name="Tang S.K."/>
            <person name="Li W.J."/>
        </authorList>
    </citation>
    <scope>NUCLEOTIDE SEQUENCE [LARGE SCALE GENOMIC DNA]</scope>
    <source>
        <strain evidence="9 12">NIO-1109</strain>
    </source>
</reference>
<dbReference type="GO" id="GO:1901891">
    <property type="term" value="P:regulation of cell septum assembly"/>
    <property type="evidence" value="ECO:0007669"/>
    <property type="project" value="InterPro"/>
</dbReference>
<dbReference type="RefSeq" id="WP_023468948.1">
    <property type="nucleotide sequence ID" value="NZ_FMYN01000001.1"/>
</dbReference>
<dbReference type="InterPro" id="IPR013033">
    <property type="entry name" value="MinC"/>
</dbReference>
<reference evidence="10 13" key="2">
    <citation type="journal article" date="2016" name="Front. Microbiol.">
        <title>Genomic Resource of Rice Seed Associated Bacteria.</title>
        <authorList>
            <person name="Midha S."/>
            <person name="Bansal K."/>
            <person name="Sharma S."/>
            <person name="Kumar N."/>
            <person name="Patil P.P."/>
            <person name="Chaudhry V."/>
            <person name="Patil P.B."/>
        </authorList>
    </citation>
    <scope>NUCLEOTIDE SEQUENCE [LARGE SCALE GENOMIC DNA]</scope>
    <source>
        <strain evidence="10 13">RSA11</strain>
    </source>
</reference>
<dbReference type="Pfam" id="PF03775">
    <property type="entry name" value="MinC_C"/>
    <property type="match status" value="1"/>
</dbReference>
<evidence type="ECO:0000313" key="10">
    <source>
        <dbReference type="EMBL" id="KTR26277.1"/>
    </source>
</evidence>
<evidence type="ECO:0000256" key="5">
    <source>
        <dbReference type="ARBA" id="ARBA00046874"/>
    </source>
</evidence>
<dbReference type="EMBL" id="LNQL01000001">
    <property type="protein sequence ID" value="KSU50422.1"/>
    <property type="molecule type" value="Genomic_DNA"/>
</dbReference>
<dbReference type="Proteomes" id="UP000072605">
    <property type="component" value="Unassembled WGS sequence"/>
</dbReference>
<dbReference type="GO" id="GO:0000917">
    <property type="term" value="P:division septum assembly"/>
    <property type="evidence" value="ECO:0007669"/>
    <property type="project" value="UniProtKB-KW"/>
</dbReference>
<evidence type="ECO:0000313" key="9">
    <source>
        <dbReference type="EMBL" id="KSU50422.1"/>
    </source>
</evidence>
<dbReference type="SUPFAM" id="SSF63848">
    <property type="entry name" value="Cell-division inhibitor MinC, C-terminal domain"/>
    <property type="match status" value="1"/>
</dbReference>
<dbReference type="PANTHER" id="PTHR34108">
    <property type="entry name" value="SEPTUM SITE-DETERMINING PROTEIN MINC"/>
    <property type="match status" value="1"/>
</dbReference>
<keyword evidence="14" id="KW-1185">Reference proteome</keyword>
<sequence>MIERKRYVTMKGHRGGLAVYVNERCSVDEFLDDLELTLADKSVENGRAVPITFFFGRRYVDEGVLTAVESIVARHDSFSFKGYDSECITKDEAKALYGERTFHYFGGTARSGHVLDVEGSIVIIGDINPGAVVHATGSIYCLGALRGTVHAGKGGNTEAVIAASVLQPKWIAVAGTVHEEPEDAPIPALDMGCAFLGEDGVEFSRLQTVPLARMDQFAIDSERG</sequence>
<comment type="function">
    <text evidence="6">Cell division inhibitor that blocks the formation of polar Z ring septums. Rapidly oscillates between the poles of the cell to destabilize FtsZ filaments that have formed before they mature into polar Z rings. Prevents FtsZ polymerization.</text>
</comment>
<evidence type="ECO:0000313" key="12">
    <source>
        <dbReference type="Proteomes" id="UP000053797"/>
    </source>
</evidence>
<name>A0A0V8GJV9_9BACL</name>
<gene>
    <name evidence="6" type="primary">minC</name>
    <name evidence="9" type="ORF">AS033_03305</name>
    <name evidence="10" type="ORF">RSA11_11245</name>
    <name evidence="11" type="ORF">SZL87_03960</name>
</gene>
<dbReference type="Gene3D" id="3.30.160.540">
    <property type="match status" value="1"/>
</dbReference>
<accession>A0A0V8GJV9</accession>
<dbReference type="AlphaFoldDB" id="A0A0V8GJV9"/>
<evidence type="ECO:0000256" key="6">
    <source>
        <dbReference type="HAMAP-Rule" id="MF_00267"/>
    </source>
</evidence>
<dbReference type="Gene3D" id="2.160.20.70">
    <property type="match status" value="1"/>
</dbReference>
<feature type="domain" description="Septum formation inhibitor MinC C-terminal" evidence="7">
    <location>
        <begin position="107"/>
        <end position="184"/>
    </location>
</feature>
<proteinExistence type="inferred from homology"/>